<dbReference type="Pfam" id="PF07282">
    <property type="entry name" value="Cas12f1-like_TNB"/>
    <property type="match status" value="1"/>
</dbReference>
<protein>
    <submittedName>
        <fullName evidence="12">Putative transposase</fullName>
    </submittedName>
</protein>
<dbReference type="OrthoDB" id="1551477at2"/>
<dbReference type="GO" id="GO:0046872">
    <property type="term" value="F:metal ion binding"/>
    <property type="evidence" value="ECO:0007669"/>
    <property type="project" value="UniProtKB-KW"/>
</dbReference>
<dbReference type="PANTHER" id="PTHR30405">
    <property type="entry name" value="TRANSPOSASE"/>
    <property type="match status" value="1"/>
</dbReference>
<evidence type="ECO:0000313" key="13">
    <source>
        <dbReference type="Proteomes" id="UP000076603"/>
    </source>
</evidence>
<dbReference type="GO" id="GO:0032196">
    <property type="term" value="P:transposition"/>
    <property type="evidence" value="ECO:0007669"/>
    <property type="project" value="UniProtKB-KW"/>
</dbReference>
<evidence type="ECO:0000256" key="3">
    <source>
        <dbReference type="ARBA" id="ARBA00022578"/>
    </source>
</evidence>
<dbReference type="Pfam" id="PF12323">
    <property type="entry name" value="HTH_OrfB_IS605"/>
    <property type="match status" value="1"/>
</dbReference>
<organism evidence="12 13">
    <name type="scientific">Clostridium magnum DSM 2767</name>
    <dbReference type="NCBI Taxonomy" id="1121326"/>
    <lineage>
        <taxon>Bacteria</taxon>
        <taxon>Bacillati</taxon>
        <taxon>Bacillota</taxon>
        <taxon>Clostridia</taxon>
        <taxon>Eubacteriales</taxon>
        <taxon>Clostridiaceae</taxon>
        <taxon>Clostridium</taxon>
    </lineage>
</organism>
<comment type="similarity">
    <text evidence="1">In the C-terminal section; belongs to the transposase 35 family.</text>
</comment>
<dbReference type="STRING" id="1121326.CLMAG_42180"/>
<dbReference type="Pfam" id="PF01385">
    <property type="entry name" value="OrfB_IS605"/>
    <property type="match status" value="1"/>
</dbReference>
<dbReference type="RefSeq" id="WP_066626682.1">
    <property type="nucleotide sequence ID" value="NZ_FQXL01000008.1"/>
</dbReference>
<comment type="caution">
    <text evidence="12">The sequence shown here is derived from an EMBL/GenBank/DDBJ whole genome shotgun (WGS) entry which is preliminary data.</text>
</comment>
<proteinExistence type="inferred from homology"/>
<evidence type="ECO:0000256" key="5">
    <source>
        <dbReference type="ARBA" id="ARBA00022833"/>
    </source>
</evidence>
<keyword evidence="7" id="KW-0233">DNA recombination</keyword>
<evidence type="ECO:0000259" key="10">
    <source>
        <dbReference type="Pfam" id="PF07282"/>
    </source>
</evidence>
<evidence type="ECO:0000259" key="11">
    <source>
        <dbReference type="Pfam" id="PF12323"/>
    </source>
</evidence>
<comment type="similarity">
    <text evidence="2">In the N-terminal section; belongs to the transposase 2 family.</text>
</comment>
<evidence type="ECO:0000256" key="1">
    <source>
        <dbReference type="ARBA" id="ARBA00008761"/>
    </source>
</evidence>
<keyword evidence="13" id="KW-1185">Reference proteome</keyword>
<feature type="domain" description="Probable transposase IS891/IS1136/IS1341" evidence="9">
    <location>
        <begin position="167"/>
        <end position="293"/>
    </location>
</feature>
<name>A0A162RVY2_9CLOT</name>
<dbReference type="InterPro" id="IPR001959">
    <property type="entry name" value="Transposase"/>
</dbReference>
<dbReference type="InterPro" id="IPR051399">
    <property type="entry name" value="RNA-guided_DNA_endo/Transpos"/>
</dbReference>
<reference evidence="12 13" key="1">
    <citation type="submission" date="2016-04" db="EMBL/GenBank/DDBJ databases">
        <title>Genome sequence of Clostridium magnum DSM 2767.</title>
        <authorList>
            <person name="Poehlein A."/>
            <person name="Uhlig R."/>
            <person name="Fischer R."/>
            <person name="Bahl H."/>
            <person name="Daniel R."/>
        </authorList>
    </citation>
    <scope>NUCLEOTIDE SEQUENCE [LARGE SCALE GENOMIC DNA]</scope>
    <source>
        <strain evidence="12 13">DSM 2767</strain>
    </source>
</reference>
<sequence length="380" mass="44480">MKRAIYIRLFPSKEQEFLMWKHIGSMRYVFNWGLDKQIQHYETTKKKLSVAELGVELTKLKNQEGFEWLYEVSHATLKEALRDLDKAYKNFFNGSGFPKFKSKKKSKDKFYSRYDKIYFKDSIVNLEKIGKVRCRHNYNIDLLKVNKFSNPRVSFNGRVWVLSVAIEIEVEDKKEQLNNFTVGVDLGIKTLSVTNIDELDAVNINKTVKVKRLIKKLKRLQRQCSRKYEENRKGVCYQKTANIAKLEKKIKRLHSKLTHIRENHIHQATSKIAKIKPFRVVMEDLKVSNMMRNKHLSKAIAEQGFSMFITQMKNKCAKYGIEFIQVPTFYPSSKTCSSCGRIKKDLKLSDRTYKCECGFVADRDKNASYNLAKYGLEISA</sequence>
<evidence type="ECO:0000256" key="2">
    <source>
        <dbReference type="ARBA" id="ARBA00011044"/>
    </source>
</evidence>
<evidence type="ECO:0000256" key="8">
    <source>
        <dbReference type="SAM" id="Coils"/>
    </source>
</evidence>
<accession>A0A162RVY2</accession>
<keyword evidence="5" id="KW-0862">Zinc</keyword>
<dbReference type="EMBL" id="LWAE01000005">
    <property type="protein sequence ID" value="KZL90447.1"/>
    <property type="molecule type" value="Genomic_DNA"/>
</dbReference>
<evidence type="ECO:0000256" key="7">
    <source>
        <dbReference type="ARBA" id="ARBA00023172"/>
    </source>
</evidence>
<dbReference type="InterPro" id="IPR021027">
    <property type="entry name" value="Transposase_put_HTH"/>
</dbReference>
<keyword evidence="8" id="KW-0175">Coiled coil</keyword>
<dbReference type="NCBIfam" id="TIGR01766">
    <property type="entry name" value="IS200/IS605 family accessory protein TnpB-like domain"/>
    <property type="match status" value="1"/>
</dbReference>
<dbReference type="AlphaFoldDB" id="A0A162RVY2"/>
<feature type="domain" description="Cas12f1-like TNB" evidence="10">
    <location>
        <begin position="305"/>
        <end position="371"/>
    </location>
</feature>
<keyword evidence="4" id="KW-0479">Metal-binding</keyword>
<dbReference type="Proteomes" id="UP000076603">
    <property type="component" value="Unassembled WGS sequence"/>
</dbReference>
<keyword evidence="3" id="KW-0815">Transposition</keyword>
<dbReference type="GO" id="GO:0003677">
    <property type="term" value="F:DNA binding"/>
    <property type="evidence" value="ECO:0007669"/>
    <property type="project" value="UniProtKB-KW"/>
</dbReference>
<evidence type="ECO:0000259" key="9">
    <source>
        <dbReference type="Pfam" id="PF01385"/>
    </source>
</evidence>
<dbReference type="InterPro" id="IPR010095">
    <property type="entry name" value="Cas12f1-like_TNB"/>
</dbReference>
<feature type="domain" description="Transposase putative helix-turn-helix" evidence="11">
    <location>
        <begin position="1"/>
        <end position="46"/>
    </location>
</feature>
<dbReference type="GO" id="GO:0006310">
    <property type="term" value="P:DNA recombination"/>
    <property type="evidence" value="ECO:0007669"/>
    <property type="project" value="UniProtKB-KW"/>
</dbReference>
<gene>
    <name evidence="12" type="ORF">CLMAG_42180</name>
</gene>
<dbReference type="PATRIC" id="fig|1121326.3.peg.4277"/>
<evidence type="ECO:0000256" key="6">
    <source>
        <dbReference type="ARBA" id="ARBA00023125"/>
    </source>
</evidence>
<evidence type="ECO:0000256" key="4">
    <source>
        <dbReference type="ARBA" id="ARBA00022723"/>
    </source>
</evidence>
<dbReference type="NCBIfam" id="NF040570">
    <property type="entry name" value="guided_TnpB"/>
    <property type="match status" value="1"/>
</dbReference>
<feature type="coiled-coil region" evidence="8">
    <location>
        <begin position="203"/>
        <end position="263"/>
    </location>
</feature>
<dbReference type="PANTHER" id="PTHR30405:SF11">
    <property type="entry name" value="RNA-GUIDED DNA ENDONUCLEASE RV2885C-RELATED"/>
    <property type="match status" value="1"/>
</dbReference>
<evidence type="ECO:0000313" key="12">
    <source>
        <dbReference type="EMBL" id="KZL90447.1"/>
    </source>
</evidence>
<keyword evidence="6" id="KW-0238">DNA-binding</keyword>